<feature type="domain" description="Activator of Hsp90 ATPase homologue 1/2-like C-terminal" evidence="2">
    <location>
        <begin position="10"/>
        <end position="126"/>
    </location>
</feature>
<dbReference type="RefSeq" id="WP_227476286.1">
    <property type="nucleotide sequence ID" value="NZ_JAFMPT010000004.1"/>
</dbReference>
<dbReference type="InterPro" id="IPR013538">
    <property type="entry name" value="ASHA1/2-like_C"/>
</dbReference>
<evidence type="ECO:0000256" key="1">
    <source>
        <dbReference type="ARBA" id="ARBA00006817"/>
    </source>
</evidence>
<comment type="caution">
    <text evidence="3">The sequence shown here is derived from an EMBL/GenBank/DDBJ whole genome shotgun (WGS) entry which is preliminary data.</text>
</comment>
<reference evidence="4" key="1">
    <citation type="submission" date="2021-03" db="EMBL/GenBank/DDBJ databases">
        <title>Genome of Cognatishimia sp. F0-27.</title>
        <authorList>
            <person name="Ping X."/>
        </authorList>
    </citation>
    <scope>NUCLEOTIDE SEQUENCE [LARGE SCALE GENOMIC DNA]</scope>
    <source>
        <strain evidence="4">E313</strain>
    </source>
</reference>
<gene>
    <name evidence="3" type="ORF">J1C55_04480</name>
</gene>
<evidence type="ECO:0000313" key="3">
    <source>
        <dbReference type="EMBL" id="MCC1483838.1"/>
    </source>
</evidence>
<evidence type="ECO:0000259" key="2">
    <source>
        <dbReference type="Pfam" id="PF08327"/>
    </source>
</evidence>
<dbReference type="Pfam" id="PF08327">
    <property type="entry name" value="AHSA1"/>
    <property type="match status" value="1"/>
</dbReference>
<proteinExistence type="inferred from homology"/>
<comment type="similarity">
    <text evidence="1">Belongs to the AHA1 family.</text>
</comment>
<keyword evidence="4" id="KW-1185">Reference proteome</keyword>
<protein>
    <submittedName>
        <fullName evidence="3">SRPBCC domain-containing protein</fullName>
    </submittedName>
</protein>
<sequence>MNFTLTTQIKATPKQIYKSWLSTQRHSKMTGSPAYVSDKIGDTFKTRKGYITGSNIELEPYTRIVQSWRSSNFEDNESDSQIEILLSEDGEETTLTLNHTNVPEFGEDYKEDWNKHYFEPMKRYFEALNKA</sequence>
<name>A0ABS8EL06_9FLAO</name>
<dbReference type="Gene3D" id="3.30.530.20">
    <property type="match status" value="1"/>
</dbReference>
<dbReference type="Proteomes" id="UP000778797">
    <property type="component" value="Unassembled WGS sequence"/>
</dbReference>
<dbReference type="EMBL" id="JAFMPT010000004">
    <property type="protein sequence ID" value="MCC1483838.1"/>
    <property type="molecule type" value="Genomic_DNA"/>
</dbReference>
<organism evidence="3 4">
    <name type="scientific">Winogradskyella immobilis</name>
    <dbReference type="NCBI Taxonomy" id="2816852"/>
    <lineage>
        <taxon>Bacteria</taxon>
        <taxon>Pseudomonadati</taxon>
        <taxon>Bacteroidota</taxon>
        <taxon>Flavobacteriia</taxon>
        <taxon>Flavobacteriales</taxon>
        <taxon>Flavobacteriaceae</taxon>
        <taxon>Winogradskyella</taxon>
    </lineage>
</organism>
<accession>A0ABS8EL06</accession>
<dbReference type="InterPro" id="IPR023393">
    <property type="entry name" value="START-like_dom_sf"/>
</dbReference>
<reference evidence="4" key="2">
    <citation type="submission" date="2023-07" db="EMBL/GenBank/DDBJ databases">
        <title>Genome of Winogradskyella sp. E313.</title>
        <authorList>
            <person name="Zhou Y."/>
        </authorList>
    </citation>
    <scope>NUCLEOTIDE SEQUENCE [LARGE SCALE GENOMIC DNA]</scope>
    <source>
        <strain evidence="4">E313</strain>
    </source>
</reference>
<dbReference type="SUPFAM" id="SSF55961">
    <property type="entry name" value="Bet v1-like"/>
    <property type="match status" value="1"/>
</dbReference>
<evidence type="ECO:0000313" key="4">
    <source>
        <dbReference type="Proteomes" id="UP000778797"/>
    </source>
</evidence>